<comment type="similarity">
    <text evidence="2">Belongs to the type II topoisomerase GyrB family.</text>
</comment>
<evidence type="ECO:0000313" key="9">
    <source>
        <dbReference type="EMBL" id="MBB6626835.1"/>
    </source>
</evidence>
<dbReference type="EMBL" id="JACKXE010000001">
    <property type="protein sequence ID" value="MBB6626835.1"/>
    <property type="molecule type" value="Genomic_DNA"/>
</dbReference>
<reference evidence="9 10" key="1">
    <citation type="submission" date="2020-08" db="EMBL/GenBank/DDBJ databases">
        <authorList>
            <person name="Seo M.-J."/>
        </authorList>
    </citation>
    <scope>NUCLEOTIDE SEQUENCE [LARGE SCALE GENOMIC DNA]</scope>
    <source>
        <strain evidence="9 10">KIGAM211</strain>
    </source>
</reference>
<dbReference type="Gene3D" id="3.30.565.10">
    <property type="entry name" value="Histidine kinase-like ATPase, C-terminal domain"/>
    <property type="match status" value="1"/>
</dbReference>
<dbReference type="GO" id="GO:0003677">
    <property type="term" value="F:DNA binding"/>
    <property type="evidence" value="ECO:0007669"/>
    <property type="project" value="UniProtKB-KW"/>
</dbReference>
<dbReference type="AlphaFoldDB" id="A0A7X0VA00"/>
<keyword evidence="6" id="KW-0799">Topoisomerase</keyword>
<dbReference type="GO" id="GO:0003918">
    <property type="term" value="F:DNA topoisomerase type II (double strand cut, ATP-hydrolyzing) activity"/>
    <property type="evidence" value="ECO:0007669"/>
    <property type="project" value="UniProtKB-EC"/>
</dbReference>
<evidence type="ECO:0000313" key="10">
    <source>
        <dbReference type="Proteomes" id="UP000523955"/>
    </source>
</evidence>
<evidence type="ECO:0000256" key="6">
    <source>
        <dbReference type="ARBA" id="ARBA00023029"/>
    </source>
</evidence>
<keyword evidence="5 9" id="KW-0067">ATP-binding</keyword>
<comment type="caution">
    <text evidence="9">The sequence shown here is derived from an EMBL/GenBank/DDBJ whole genome shotgun (WGS) entry which is preliminary data.</text>
</comment>
<dbReference type="EC" id="5.6.2.2" evidence="3"/>
<dbReference type="InterPro" id="IPR036890">
    <property type="entry name" value="HATPase_C_sf"/>
</dbReference>
<proteinExistence type="inferred from homology"/>
<dbReference type="PANTHER" id="PTHR45866:SF1">
    <property type="entry name" value="DNA GYRASE SUBUNIT B, MITOCHONDRIAL"/>
    <property type="match status" value="1"/>
</dbReference>
<gene>
    <name evidence="9" type="ORF">H5V45_05825</name>
</gene>
<evidence type="ECO:0000256" key="3">
    <source>
        <dbReference type="ARBA" id="ARBA00012895"/>
    </source>
</evidence>
<keyword evidence="4" id="KW-0547">Nucleotide-binding</keyword>
<accession>A0A7X0VA00</accession>
<organism evidence="9 10">
    <name type="scientific">Nocardioides luti</name>
    <dbReference type="NCBI Taxonomy" id="2761101"/>
    <lineage>
        <taxon>Bacteria</taxon>
        <taxon>Bacillati</taxon>
        <taxon>Actinomycetota</taxon>
        <taxon>Actinomycetes</taxon>
        <taxon>Propionibacteriales</taxon>
        <taxon>Nocardioidaceae</taxon>
        <taxon>Nocardioides</taxon>
    </lineage>
</organism>
<evidence type="ECO:0000256" key="1">
    <source>
        <dbReference type="ARBA" id="ARBA00000185"/>
    </source>
</evidence>
<protein>
    <recommendedName>
        <fullName evidence="3">DNA topoisomerase (ATP-hydrolyzing)</fullName>
        <ecNumber evidence="3">5.6.2.2</ecNumber>
    </recommendedName>
</protein>
<evidence type="ECO:0000256" key="5">
    <source>
        <dbReference type="ARBA" id="ARBA00022840"/>
    </source>
</evidence>
<dbReference type="Proteomes" id="UP000523955">
    <property type="component" value="Unassembled WGS sequence"/>
</dbReference>
<name>A0A7X0VA00_9ACTN</name>
<comment type="catalytic activity">
    <reaction evidence="1">
        <text>ATP-dependent breakage, passage and rejoining of double-stranded DNA.</text>
        <dbReference type="EC" id="5.6.2.2"/>
    </reaction>
</comment>
<evidence type="ECO:0000256" key="4">
    <source>
        <dbReference type="ARBA" id="ARBA00022741"/>
    </source>
</evidence>
<sequence length="205" mass="22199">MTRWRNTTHDWAAVTDVEHLATIRERADHYAPGGALHLVLEVVAYAADEAADAGAGRCRVALQSDGSVCVSDDGRGTDTRRSEAGVTIKKPVMSTRDLRFFDAPSPPDLADGHPRRGISVVAALSTWLVHTNRRRDGSWTQRYERGVPVTDLVPVEDDGSTGTTVEFLPDLAVLISDPALRERLEVLAWPPPLVVDVTGDGPLAT</sequence>
<dbReference type="SUPFAM" id="SSF55874">
    <property type="entry name" value="ATPase domain of HSP90 chaperone/DNA topoisomerase II/histidine kinase"/>
    <property type="match status" value="1"/>
</dbReference>
<keyword evidence="10" id="KW-1185">Reference proteome</keyword>
<evidence type="ECO:0000256" key="2">
    <source>
        <dbReference type="ARBA" id="ARBA00010708"/>
    </source>
</evidence>
<keyword evidence="7" id="KW-0238">DNA-binding</keyword>
<evidence type="ECO:0000256" key="7">
    <source>
        <dbReference type="ARBA" id="ARBA00023125"/>
    </source>
</evidence>
<keyword evidence="8" id="KW-0413">Isomerase</keyword>
<evidence type="ECO:0000256" key="8">
    <source>
        <dbReference type="ARBA" id="ARBA00023235"/>
    </source>
</evidence>
<dbReference type="GO" id="GO:0005524">
    <property type="term" value="F:ATP binding"/>
    <property type="evidence" value="ECO:0007669"/>
    <property type="project" value="UniProtKB-KW"/>
</dbReference>
<dbReference type="RefSeq" id="WP_185252062.1">
    <property type="nucleotide sequence ID" value="NZ_JACKXE010000001.1"/>
</dbReference>
<dbReference type="PANTHER" id="PTHR45866">
    <property type="entry name" value="DNA GYRASE/TOPOISOMERASE SUBUNIT B"/>
    <property type="match status" value="1"/>
</dbReference>